<evidence type="ECO:0000313" key="1">
    <source>
        <dbReference type="EMBL" id="MFD2033332.1"/>
    </source>
</evidence>
<accession>A0ABW4VFF1</accession>
<comment type="caution">
    <text evidence="1">The sequence shown here is derived from an EMBL/GenBank/DDBJ whole genome shotgun (WGS) entry which is preliminary data.</text>
</comment>
<dbReference type="Proteomes" id="UP001597361">
    <property type="component" value="Unassembled WGS sequence"/>
</dbReference>
<dbReference type="RefSeq" id="WP_376882523.1">
    <property type="nucleotide sequence ID" value="NZ_JBHUHR010000001.1"/>
</dbReference>
<keyword evidence="2" id="KW-1185">Reference proteome</keyword>
<protein>
    <submittedName>
        <fullName evidence="1">Uncharacterized protein</fullName>
    </submittedName>
</protein>
<gene>
    <name evidence="1" type="ORF">ACFSKL_00945</name>
</gene>
<dbReference type="PROSITE" id="PS51257">
    <property type="entry name" value="PROKAR_LIPOPROTEIN"/>
    <property type="match status" value="1"/>
</dbReference>
<dbReference type="EMBL" id="JBHUHR010000001">
    <property type="protein sequence ID" value="MFD2033332.1"/>
    <property type="molecule type" value="Genomic_DNA"/>
</dbReference>
<name>A0ABW4VFF1_9BACT</name>
<organism evidence="1 2">
    <name type="scientific">Belliella marina</name>
    <dbReference type="NCBI Taxonomy" id="1644146"/>
    <lineage>
        <taxon>Bacteria</taxon>
        <taxon>Pseudomonadati</taxon>
        <taxon>Bacteroidota</taxon>
        <taxon>Cytophagia</taxon>
        <taxon>Cytophagales</taxon>
        <taxon>Cyclobacteriaceae</taxon>
        <taxon>Belliella</taxon>
    </lineage>
</organism>
<reference evidence="2" key="1">
    <citation type="journal article" date="2019" name="Int. J. Syst. Evol. Microbiol.">
        <title>The Global Catalogue of Microorganisms (GCM) 10K type strain sequencing project: providing services to taxonomists for standard genome sequencing and annotation.</title>
        <authorList>
            <consortium name="The Broad Institute Genomics Platform"/>
            <consortium name="The Broad Institute Genome Sequencing Center for Infectious Disease"/>
            <person name="Wu L."/>
            <person name="Ma J."/>
        </authorList>
    </citation>
    <scope>NUCLEOTIDE SEQUENCE [LARGE SCALE GENOMIC DNA]</scope>
    <source>
        <strain evidence="2">CGMCC 1.15180</strain>
    </source>
</reference>
<proteinExistence type="predicted"/>
<sequence>MKKSVWLIASVLFFSLSCTEFEEVGGSCTVYLKDTDAGGTQSSYVIEQDLRRNKKTGVFTYRIFDEDGSSKLWSISRAKDPEEDGTYRYFSKSQDGRTIEVDRIECGNQIYLHKDVDEED</sequence>
<evidence type="ECO:0000313" key="2">
    <source>
        <dbReference type="Proteomes" id="UP001597361"/>
    </source>
</evidence>